<evidence type="ECO:0000313" key="1">
    <source>
        <dbReference type="EMBL" id="WTR74124.1"/>
    </source>
</evidence>
<proteinExistence type="predicted"/>
<dbReference type="Gene3D" id="3.30.530.20">
    <property type="match status" value="1"/>
</dbReference>
<accession>A0ABZ1LK29</accession>
<gene>
    <name evidence="1" type="ORF">OG814_34995</name>
</gene>
<keyword evidence="2" id="KW-1185">Reference proteome</keyword>
<protein>
    <submittedName>
        <fullName evidence="1">SRPBCC family protein</fullName>
    </submittedName>
</protein>
<evidence type="ECO:0000313" key="2">
    <source>
        <dbReference type="Proteomes" id="UP001622594"/>
    </source>
</evidence>
<name>A0ABZ1LK29_9ACTN</name>
<reference evidence="1 2" key="1">
    <citation type="submission" date="2022-10" db="EMBL/GenBank/DDBJ databases">
        <title>The complete genomes of actinobacterial strains from the NBC collection.</title>
        <authorList>
            <person name="Joergensen T.S."/>
            <person name="Alvarez Arevalo M."/>
            <person name="Sterndorff E.B."/>
            <person name="Faurdal D."/>
            <person name="Vuksanovic O."/>
            <person name="Mourched A.-S."/>
            <person name="Charusanti P."/>
            <person name="Shaw S."/>
            <person name="Blin K."/>
            <person name="Weber T."/>
        </authorList>
    </citation>
    <scope>NUCLEOTIDE SEQUENCE [LARGE SCALE GENOMIC DNA]</scope>
    <source>
        <strain evidence="1 2">NBC_00123</strain>
    </source>
</reference>
<organism evidence="1 2">
    <name type="scientific">Streptomyces zaomyceticus</name>
    <dbReference type="NCBI Taxonomy" id="68286"/>
    <lineage>
        <taxon>Bacteria</taxon>
        <taxon>Bacillati</taxon>
        <taxon>Actinomycetota</taxon>
        <taxon>Actinomycetes</taxon>
        <taxon>Kitasatosporales</taxon>
        <taxon>Streptomycetaceae</taxon>
        <taxon>Streptomyces</taxon>
    </lineage>
</organism>
<dbReference type="Pfam" id="PF10604">
    <property type="entry name" value="Polyketide_cyc2"/>
    <property type="match status" value="1"/>
</dbReference>
<dbReference type="InterPro" id="IPR023393">
    <property type="entry name" value="START-like_dom_sf"/>
</dbReference>
<dbReference type="EMBL" id="CP108188">
    <property type="protein sequence ID" value="WTR74124.1"/>
    <property type="molecule type" value="Genomic_DNA"/>
</dbReference>
<sequence length="146" mass="16290">MITVERNILLAAPLDSAVAYLEDFGRTVEWDPGTVHCVRVDEGALRPGATWHNTSRFRGRTTELSYRLEVREPARLVFVGTNSTVVAKDEMLFEARSAGGTSLTYRASFLFKGLARLATPFLRTELERLADAVAQRLPSAVAEYER</sequence>
<dbReference type="Proteomes" id="UP001622594">
    <property type="component" value="Chromosome"/>
</dbReference>
<dbReference type="InterPro" id="IPR019587">
    <property type="entry name" value="Polyketide_cyclase/dehydratase"/>
</dbReference>
<dbReference type="SUPFAM" id="SSF55961">
    <property type="entry name" value="Bet v1-like"/>
    <property type="match status" value="1"/>
</dbReference>